<gene>
    <name evidence="2" type="ORF">NW762_008797</name>
</gene>
<feature type="chain" id="PRO_5040837319" evidence="1">
    <location>
        <begin position="17"/>
        <end position="117"/>
    </location>
</feature>
<dbReference type="EMBL" id="JAOQAZ010000018">
    <property type="protein sequence ID" value="KAJ4256701.1"/>
    <property type="molecule type" value="Genomic_DNA"/>
</dbReference>
<protein>
    <submittedName>
        <fullName evidence="2">Uncharacterized protein</fullName>
    </submittedName>
</protein>
<feature type="signal peptide" evidence="1">
    <location>
        <begin position="1"/>
        <end position="16"/>
    </location>
</feature>
<sequence>MLFLSSFATLFSLAAANTLPYGGEVGDPSYNSNKYHWECGMPAKEWEHKTCKATLQINHLPRGGLKIQTNELIEVAEWGLKSLCGRSSQRVMVNPQNDDWKLWLTEPSWNRSKPFTL</sequence>
<evidence type="ECO:0000313" key="2">
    <source>
        <dbReference type="EMBL" id="KAJ4256701.1"/>
    </source>
</evidence>
<keyword evidence="3" id="KW-1185">Reference proteome</keyword>
<keyword evidence="1" id="KW-0732">Signal</keyword>
<evidence type="ECO:0000256" key="1">
    <source>
        <dbReference type="SAM" id="SignalP"/>
    </source>
</evidence>
<organism evidence="2 3">
    <name type="scientific">Fusarium torreyae</name>
    <dbReference type="NCBI Taxonomy" id="1237075"/>
    <lineage>
        <taxon>Eukaryota</taxon>
        <taxon>Fungi</taxon>
        <taxon>Dikarya</taxon>
        <taxon>Ascomycota</taxon>
        <taxon>Pezizomycotina</taxon>
        <taxon>Sordariomycetes</taxon>
        <taxon>Hypocreomycetidae</taxon>
        <taxon>Hypocreales</taxon>
        <taxon>Nectriaceae</taxon>
        <taxon>Fusarium</taxon>
    </lineage>
</organism>
<evidence type="ECO:0000313" key="3">
    <source>
        <dbReference type="Proteomes" id="UP001152049"/>
    </source>
</evidence>
<name>A0A9W8RW04_9HYPO</name>
<dbReference type="Proteomes" id="UP001152049">
    <property type="component" value="Unassembled WGS sequence"/>
</dbReference>
<accession>A0A9W8RW04</accession>
<reference evidence="2" key="1">
    <citation type="submission" date="2022-09" db="EMBL/GenBank/DDBJ databases">
        <title>Fusarium specimens isolated from Avocado Roots.</title>
        <authorList>
            <person name="Stajich J."/>
            <person name="Roper C."/>
            <person name="Heimlech-Rivalta G."/>
        </authorList>
    </citation>
    <scope>NUCLEOTIDE SEQUENCE</scope>
    <source>
        <strain evidence="2">CF00136</strain>
    </source>
</reference>
<dbReference type="AlphaFoldDB" id="A0A9W8RW04"/>
<comment type="caution">
    <text evidence="2">The sequence shown here is derived from an EMBL/GenBank/DDBJ whole genome shotgun (WGS) entry which is preliminary data.</text>
</comment>
<proteinExistence type="predicted"/>
<dbReference type="OrthoDB" id="5093951at2759"/>